<accession>A0A0F4ZAA0</accession>
<gene>
    <name evidence="1" type="ORF">TD95_001136</name>
</gene>
<dbReference type="PANTHER" id="PTHR28058">
    <property type="entry name" value="37S RIBOSOMAL PROTEIN MRP51, MITOCHONDRIAL"/>
    <property type="match status" value="1"/>
</dbReference>
<reference evidence="1 2" key="1">
    <citation type="submission" date="2015-03" db="EMBL/GenBank/DDBJ databases">
        <authorList>
            <person name="Radwan O."/>
            <person name="Al-Naeli F.A."/>
            <person name="Rendon G.A."/>
            <person name="Fields C."/>
        </authorList>
    </citation>
    <scope>NUCLEOTIDE SEQUENCE [LARGE SCALE GENOMIC DNA]</scope>
    <source>
        <strain evidence="1">CR-DP1</strain>
    </source>
</reference>
<dbReference type="InterPro" id="IPR016712">
    <property type="entry name" value="Rbsml_bS1m-like"/>
</dbReference>
<dbReference type="GO" id="GO:0070124">
    <property type="term" value="P:mitochondrial translational initiation"/>
    <property type="evidence" value="ECO:0007669"/>
    <property type="project" value="TreeGrafter"/>
</dbReference>
<keyword evidence="2" id="KW-1185">Reference proteome</keyword>
<dbReference type="EMBL" id="LAEV01001896">
    <property type="protein sequence ID" value="KKA27091.1"/>
    <property type="molecule type" value="Genomic_DNA"/>
</dbReference>
<sequence length="463" mass="51296">MATQRVTPGARLLRSSRLFALPKPLPAVESASTVYATPSTATTPYPTSQAIFTPYSSRVRGDWGLKRPLPLKTTLNTTTPSIRVKAIDAVEKLTDFNSSSDLTLTLAKFQELGLALTMPIPSINRSFAGKVSVFEESHDFTAITEREGDVSHQRWKFKGPWLGGMTAGQFDKYLASLRPRRSEFREFLRGKLAVEISQAESRKAIENGEGNTPVAKTSADITDDQVNNYIHRLRDDSERFTLFSYVSEFLDLAPITPPNQGNSEAIKPVNPYATEGPPKCHPSAGLSYLRTSQYLTNHPLYGPQRHRLTRARILSPWKGVEVPKLGVAGIVADIPLGQNPFNLKNPNRVEAEMARIPGIMSFNHEIPGGAKVHVNPKMARIDSQGRVQLTVDEGTPESRLVFDELQGKANIYRKVAKPVQETQETDAATPLPMPTRRARLESQYQQHRRADVVGSVQNYGLGQ</sequence>
<proteinExistence type="predicted"/>
<dbReference type="OrthoDB" id="3913595at2759"/>
<dbReference type="GO" id="GO:0003735">
    <property type="term" value="F:structural constituent of ribosome"/>
    <property type="evidence" value="ECO:0007669"/>
    <property type="project" value="TreeGrafter"/>
</dbReference>
<dbReference type="PANTHER" id="PTHR28058:SF1">
    <property type="entry name" value="SMALL RIBOSOMAL SUBUNIT PROTEIN BS1M"/>
    <property type="match status" value="1"/>
</dbReference>
<evidence type="ECO:0000313" key="1">
    <source>
        <dbReference type="EMBL" id="KKA27091.1"/>
    </source>
</evidence>
<name>A0A0F4ZAA0_9PEZI</name>
<dbReference type="Proteomes" id="UP000033483">
    <property type="component" value="Unassembled WGS sequence"/>
</dbReference>
<dbReference type="Pfam" id="PF11709">
    <property type="entry name" value="Mit_ribos_Mrp51"/>
    <property type="match status" value="1"/>
</dbReference>
<organism evidence="1 2">
    <name type="scientific">Thielaviopsis punctulata</name>
    <dbReference type="NCBI Taxonomy" id="72032"/>
    <lineage>
        <taxon>Eukaryota</taxon>
        <taxon>Fungi</taxon>
        <taxon>Dikarya</taxon>
        <taxon>Ascomycota</taxon>
        <taxon>Pezizomycotina</taxon>
        <taxon>Sordariomycetes</taxon>
        <taxon>Hypocreomycetidae</taxon>
        <taxon>Microascales</taxon>
        <taxon>Ceratocystidaceae</taxon>
        <taxon>Thielaviopsis</taxon>
    </lineage>
</organism>
<comment type="caution">
    <text evidence="1">The sequence shown here is derived from an EMBL/GenBank/DDBJ whole genome shotgun (WGS) entry which is preliminary data.</text>
</comment>
<evidence type="ECO:0000313" key="2">
    <source>
        <dbReference type="Proteomes" id="UP000033483"/>
    </source>
</evidence>
<protein>
    <submittedName>
        <fullName evidence="1">Uncharacterized protein</fullName>
    </submittedName>
</protein>
<dbReference type="AlphaFoldDB" id="A0A0F4ZAA0"/>
<dbReference type="GO" id="GO:0005763">
    <property type="term" value="C:mitochondrial small ribosomal subunit"/>
    <property type="evidence" value="ECO:0007669"/>
    <property type="project" value="TreeGrafter"/>
</dbReference>